<dbReference type="Pfam" id="PF13673">
    <property type="entry name" value="Acetyltransf_10"/>
    <property type="match status" value="1"/>
</dbReference>
<dbReference type="SUPFAM" id="SSF55729">
    <property type="entry name" value="Acyl-CoA N-acyltransferases (Nat)"/>
    <property type="match status" value="1"/>
</dbReference>
<keyword evidence="2" id="KW-0012">Acyltransferase</keyword>
<dbReference type="InterPro" id="IPR016181">
    <property type="entry name" value="Acyl_CoA_acyltransferase"/>
</dbReference>
<evidence type="ECO:0000256" key="1">
    <source>
        <dbReference type="ARBA" id="ARBA00022679"/>
    </source>
</evidence>
<dbReference type="NCBIfam" id="NF007807">
    <property type="entry name" value="PRK10514.1"/>
    <property type="match status" value="1"/>
</dbReference>
<accession>A0A366ED11</accession>
<proteinExistence type="predicted"/>
<organism evidence="4 5">
    <name type="scientific">Pseudochrobactrum asaccharolyticum</name>
    <dbReference type="NCBI Taxonomy" id="354351"/>
    <lineage>
        <taxon>Bacteria</taxon>
        <taxon>Pseudomonadati</taxon>
        <taxon>Pseudomonadota</taxon>
        <taxon>Alphaproteobacteria</taxon>
        <taxon>Hyphomicrobiales</taxon>
        <taxon>Brucellaceae</taxon>
        <taxon>Pseudochrobactrum</taxon>
    </lineage>
</organism>
<feature type="domain" description="N-acetyltransferase" evidence="3">
    <location>
        <begin position="1"/>
        <end position="143"/>
    </location>
</feature>
<dbReference type="PANTHER" id="PTHR43800">
    <property type="entry name" value="PEPTIDYL-LYSINE N-ACETYLTRANSFERASE YJAB"/>
    <property type="match status" value="1"/>
</dbReference>
<keyword evidence="5" id="KW-1185">Reference proteome</keyword>
<dbReference type="OrthoDB" id="9797417at2"/>
<dbReference type="PROSITE" id="PS51186">
    <property type="entry name" value="GNAT"/>
    <property type="match status" value="1"/>
</dbReference>
<evidence type="ECO:0000256" key="2">
    <source>
        <dbReference type="ARBA" id="ARBA00023315"/>
    </source>
</evidence>
<name>A0A366ED11_9HYPH</name>
<comment type="caution">
    <text evidence="4">The sequence shown here is derived from an EMBL/GenBank/DDBJ whole genome shotgun (WGS) entry which is preliminary data.</text>
</comment>
<keyword evidence="1 4" id="KW-0808">Transferase</keyword>
<dbReference type="AlphaFoldDB" id="A0A366ED11"/>
<sequence>MHIRPLVSEDRYRLTEIWRAAVEATHDFLTVADIDYYEPLVRDSYLPAVEVWVAEDAQGALTGFIGLSENKVEMLFVDPAVKGQGIGRALLDHAHSLKGRLDVDVNEQNPLAVGFYLKYGFIQTGRSETDGEGKPFPIIHLAQPQTCS</sequence>
<evidence type="ECO:0000259" key="3">
    <source>
        <dbReference type="PROSITE" id="PS51186"/>
    </source>
</evidence>
<evidence type="ECO:0000313" key="4">
    <source>
        <dbReference type="EMBL" id="RBO99288.1"/>
    </source>
</evidence>
<dbReference type="PANTHER" id="PTHR43800:SF1">
    <property type="entry name" value="PEPTIDYL-LYSINE N-ACETYLTRANSFERASE YJAB"/>
    <property type="match status" value="1"/>
</dbReference>
<dbReference type="InterPro" id="IPR000182">
    <property type="entry name" value="GNAT_dom"/>
</dbReference>
<dbReference type="GO" id="GO:0016747">
    <property type="term" value="F:acyltransferase activity, transferring groups other than amino-acyl groups"/>
    <property type="evidence" value="ECO:0007669"/>
    <property type="project" value="InterPro"/>
</dbReference>
<dbReference type="Gene3D" id="3.40.630.30">
    <property type="match status" value="1"/>
</dbReference>
<dbReference type="CDD" id="cd04301">
    <property type="entry name" value="NAT_SF"/>
    <property type="match status" value="1"/>
</dbReference>
<dbReference type="EMBL" id="QNRH01000001">
    <property type="protein sequence ID" value="RBO99288.1"/>
    <property type="molecule type" value="Genomic_DNA"/>
</dbReference>
<dbReference type="Proteomes" id="UP000252893">
    <property type="component" value="Unassembled WGS sequence"/>
</dbReference>
<protein>
    <submittedName>
        <fullName evidence="4">Putative acetyltransferase</fullName>
    </submittedName>
</protein>
<evidence type="ECO:0000313" key="5">
    <source>
        <dbReference type="Proteomes" id="UP000252893"/>
    </source>
</evidence>
<dbReference type="RefSeq" id="WP_113943114.1">
    <property type="nucleotide sequence ID" value="NZ_JBHEEG010000005.1"/>
</dbReference>
<reference evidence="4 5" key="1">
    <citation type="submission" date="2018-06" db="EMBL/GenBank/DDBJ databases">
        <title>Genomic Encyclopedia of Type Strains, Phase IV (KMG-IV): sequencing the most valuable type-strain genomes for metagenomic binning, comparative biology and taxonomic classification.</title>
        <authorList>
            <person name="Goeker M."/>
        </authorList>
    </citation>
    <scope>NUCLEOTIDE SEQUENCE [LARGE SCALE GENOMIC DNA]</scope>
    <source>
        <strain evidence="4 5">DSM 25619</strain>
    </source>
</reference>
<gene>
    <name evidence="4" type="ORF">DFR47_101903</name>
</gene>